<evidence type="ECO:0000313" key="1">
    <source>
        <dbReference type="EMBL" id="MBB4050407.1"/>
    </source>
</evidence>
<gene>
    <name evidence="1" type="ORF">GGR20_000025</name>
</gene>
<protein>
    <submittedName>
        <fullName evidence="1">Uncharacterized protein</fullName>
    </submittedName>
</protein>
<comment type="caution">
    <text evidence="1">The sequence shown here is derived from an EMBL/GenBank/DDBJ whole genome shotgun (WGS) entry which is preliminary data.</text>
</comment>
<proteinExistence type="predicted"/>
<organism evidence="1 2">
    <name type="scientific">Devosia subaequoris</name>
    <dbReference type="NCBI Taxonomy" id="395930"/>
    <lineage>
        <taxon>Bacteria</taxon>
        <taxon>Pseudomonadati</taxon>
        <taxon>Pseudomonadota</taxon>
        <taxon>Alphaproteobacteria</taxon>
        <taxon>Hyphomicrobiales</taxon>
        <taxon>Devosiaceae</taxon>
        <taxon>Devosia</taxon>
    </lineage>
</organism>
<reference evidence="1 2" key="1">
    <citation type="submission" date="2020-08" db="EMBL/GenBank/DDBJ databases">
        <title>Genomic Encyclopedia of Type Strains, Phase IV (KMG-IV): sequencing the most valuable type-strain genomes for metagenomic binning, comparative biology and taxonomic classification.</title>
        <authorList>
            <person name="Goeker M."/>
        </authorList>
    </citation>
    <scope>NUCLEOTIDE SEQUENCE [LARGE SCALE GENOMIC DNA]</scope>
    <source>
        <strain evidence="1 2">DSM 23447</strain>
    </source>
</reference>
<evidence type="ECO:0000313" key="2">
    <source>
        <dbReference type="Proteomes" id="UP000547011"/>
    </source>
</evidence>
<sequence length="65" mass="7137">MTDGPEELARILVDQHYAAGPAQLKAALAQAFAERDRQEPRGDDARKALLKEVSELEKTSTRGSE</sequence>
<name>A0A7W6IJI8_9HYPH</name>
<keyword evidence="2" id="KW-1185">Reference proteome</keyword>
<accession>A0A7W6IJI8</accession>
<dbReference type="RefSeq" id="WP_183309233.1">
    <property type="nucleotide sequence ID" value="NZ_JACIEW010000001.1"/>
</dbReference>
<dbReference type="EMBL" id="JACIEW010000001">
    <property type="protein sequence ID" value="MBB4050407.1"/>
    <property type="molecule type" value="Genomic_DNA"/>
</dbReference>
<dbReference type="Proteomes" id="UP000547011">
    <property type="component" value="Unassembled WGS sequence"/>
</dbReference>
<dbReference type="AlphaFoldDB" id="A0A7W6IJI8"/>